<organism evidence="1 2">
    <name type="scientific">Mycobacterium helveticum</name>
    <dbReference type="NCBI Taxonomy" id="2592811"/>
    <lineage>
        <taxon>Bacteria</taxon>
        <taxon>Bacillati</taxon>
        <taxon>Actinomycetota</taxon>
        <taxon>Actinomycetes</taxon>
        <taxon>Mycobacteriales</taxon>
        <taxon>Mycobacteriaceae</taxon>
        <taxon>Mycobacterium</taxon>
    </lineage>
</organism>
<name>A0A557Y041_9MYCO</name>
<gene>
    <name evidence="1" type="ORF">FPZ47_02920</name>
</gene>
<evidence type="ECO:0000313" key="2">
    <source>
        <dbReference type="Proteomes" id="UP000320513"/>
    </source>
</evidence>
<keyword evidence="2" id="KW-1185">Reference proteome</keyword>
<evidence type="ECO:0008006" key="3">
    <source>
        <dbReference type="Google" id="ProtNLM"/>
    </source>
</evidence>
<dbReference type="RefSeq" id="WP_144945925.1">
    <property type="nucleotide sequence ID" value="NZ_VMQU01000007.1"/>
</dbReference>
<comment type="caution">
    <text evidence="1">The sequence shown here is derived from an EMBL/GenBank/DDBJ whole genome shotgun (WGS) entry which is preliminary data.</text>
</comment>
<dbReference type="OrthoDB" id="5175138at2"/>
<reference evidence="1 2" key="1">
    <citation type="submission" date="2019-07" db="EMBL/GenBank/DDBJ databases">
        <title>New Mycobacterium species.</title>
        <authorList>
            <person name="Tortoli E."/>
            <person name="Ghielmetti G."/>
            <person name="Friedel U."/>
            <person name="Trovato A."/>
        </authorList>
    </citation>
    <scope>NUCLEOTIDE SEQUENCE [LARGE SCALE GENOMIC DNA]</scope>
    <source>
        <strain evidence="1 2">16-83</strain>
    </source>
</reference>
<proteinExistence type="predicted"/>
<dbReference type="Proteomes" id="UP000320513">
    <property type="component" value="Unassembled WGS sequence"/>
</dbReference>
<dbReference type="AlphaFoldDB" id="A0A557Y041"/>
<accession>A0A557Y041</accession>
<protein>
    <recommendedName>
        <fullName evidence="3">GNAT family N-acetyltransferase</fullName>
    </recommendedName>
</protein>
<sequence>MTVISLNAPHVDGFHLRHSLSWRDPDIDCTLVLSQPSTDSDLWDEYADGAHRSYRKHGVECALDVDALLSGSDTVMYLAVVDSGGRMVAGVRAKGPLQSADDSHAVVEWAGQPGEQAVRNMITDRVPFGVLEMKSAWVADELNHDRCLTAALARSGFHMMALLDAQFCMATAAAYVLNRWRSSGGVVAAIPATPYPDERYQTKMMWWNRRDFVNHAEPEQVAKILMETQQLTQSFYRQSGTEAPLAGMA</sequence>
<dbReference type="EMBL" id="VMQU01000007">
    <property type="protein sequence ID" value="TVS91853.1"/>
    <property type="molecule type" value="Genomic_DNA"/>
</dbReference>
<evidence type="ECO:0000313" key="1">
    <source>
        <dbReference type="EMBL" id="TVS91853.1"/>
    </source>
</evidence>